<dbReference type="SUPFAM" id="SSF52047">
    <property type="entry name" value="RNI-like"/>
    <property type="match status" value="1"/>
</dbReference>
<sequence>MRRADSEDRQCLTLSPTRRLEDATGRRELVLQQENFDRQEKVVQHELKSLHNMNAAISIFPSEILSTVFEAGALLDSSSKCHFGSLVSHVSRHWRKIALATPRLWNKIECTRSKAVEDGYTYMTYSELERERVAAFLSRSKSSPVDIRIRDFYDDYQDDIQTRNFLAMLGDQVGQFYHLCINDGDPDDVRIILRYFSHTPASILRSIVLGTHSDHGILNLKSPLFPFGAPHLTIAQLDCIPTSSLQFCLPSFQHLQCLRLAGIAVDGHEFRDALMALPVLKHLELSVDNFSQRATRFPAVLPTLIFLQVKTYLHTLDCAILAITIHAASLTTLSLSGWDGTEPKLNLSSEEALESHFPALQHLILANGRFSDTAPDLEAIARRFPEIERLTCQVLPNSGLCYGIDHILATIDAGSSGDGSLRWPKLHTVAVAGSRTPLDAAALHHKIYVMRGAGHPLRQLKLHKSLLAQAGTKAMGYLRTIVDVEDFSLDWPTPFEGFA</sequence>
<gene>
    <name evidence="1" type="ORF">FIBSPDRAFT_891303</name>
</gene>
<name>A0A166JRI1_9AGAM</name>
<dbReference type="Gene3D" id="1.20.1280.50">
    <property type="match status" value="1"/>
</dbReference>
<proteinExistence type="predicted"/>
<dbReference type="Proteomes" id="UP000076532">
    <property type="component" value="Unassembled WGS sequence"/>
</dbReference>
<dbReference type="EMBL" id="KV417549">
    <property type="protein sequence ID" value="KZP21133.1"/>
    <property type="molecule type" value="Genomic_DNA"/>
</dbReference>
<reference evidence="1 2" key="1">
    <citation type="journal article" date="2016" name="Mol. Biol. Evol.">
        <title>Comparative Genomics of Early-Diverging Mushroom-Forming Fungi Provides Insights into the Origins of Lignocellulose Decay Capabilities.</title>
        <authorList>
            <person name="Nagy L.G."/>
            <person name="Riley R."/>
            <person name="Tritt A."/>
            <person name="Adam C."/>
            <person name="Daum C."/>
            <person name="Floudas D."/>
            <person name="Sun H."/>
            <person name="Yadav J.S."/>
            <person name="Pangilinan J."/>
            <person name="Larsson K.H."/>
            <person name="Matsuura K."/>
            <person name="Barry K."/>
            <person name="Labutti K."/>
            <person name="Kuo R."/>
            <person name="Ohm R.A."/>
            <person name="Bhattacharya S.S."/>
            <person name="Shirouzu T."/>
            <person name="Yoshinaga Y."/>
            <person name="Martin F.M."/>
            <person name="Grigoriev I.V."/>
            <person name="Hibbett D.S."/>
        </authorList>
    </citation>
    <scope>NUCLEOTIDE SEQUENCE [LARGE SCALE GENOMIC DNA]</scope>
    <source>
        <strain evidence="1 2">CBS 109695</strain>
    </source>
</reference>
<dbReference type="Gene3D" id="3.80.10.10">
    <property type="entry name" value="Ribonuclease Inhibitor"/>
    <property type="match status" value="1"/>
</dbReference>
<dbReference type="InterPro" id="IPR032675">
    <property type="entry name" value="LRR_dom_sf"/>
</dbReference>
<dbReference type="OrthoDB" id="3155440at2759"/>
<evidence type="ECO:0000313" key="1">
    <source>
        <dbReference type="EMBL" id="KZP21133.1"/>
    </source>
</evidence>
<accession>A0A166JRI1</accession>
<evidence type="ECO:0000313" key="2">
    <source>
        <dbReference type="Proteomes" id="UP000076532"/>
    </source>
</evidence>
<keyword evidence="2" id="KW-1185">Reference proteome</keyword>
<protein>
    <submittedName>
        <fullName evidence="1">Uncharacterized protein</fullName>
    </submittedName>
</protein>
<dbReference type="AlphaFoldDB" id="A0A166JRI1"/>
<organism evidence="1 2">
    <name type="scientific">Athelia psychrophila</name>
    <dbReference type="NCBI Taxonomy" id="1759441"/>
    <lineage>
        <taxon>Eukaryota</taxon>
        <taxon>Fungi</taxon>
        <taxon>Dikarya</taxon>
        <taxon>Basidiomycota</taxon>
        <taxon>Agaricomycotina</taxon>
        <taxon>Agaricomycetes</taxon>
        <taxon>Agaricomycetidae</taxon>
        <taxon>Atheliales</taxon>
        <taxon>Atheliaceae</taxon>
        <taxon>Athelia</taxon>
    </lineage>
</organism>